<keyword evidence="3 8" id="KW-0479">Metal-binding</keyword>
<feature type="binding site" evidence="8">
    <location>
        <position position="199"/>
    </location>
    <ligand>
        <name>Zn(2+)</name>
        <dbReference type="ChEBI" id="CHEBI:29105"/>
    </ligand>
</feature>
<evidence type="ECO:0000256" key="1">
    <source>
        <dbReference type="ARBA" id="ARBA00001947"/>
    </source>
</evidence>
<feature type="active site" description="Proton acceptor" evidence="8">
    <location>
        <position position="188"/>
    </location>
</feature>
<dbReference type="PANTHER" id="PTHR11085">
    <property type="entry name" value="NAD-DEPENDENT PROTEIN DEACYLASE SIRTUIN-5, MITOCHONDRIAL-RELATED"/>
    <property type="match status" value="1"/>
</dbReference>
<accession>A0ABQ9EUN3</accession>
<sequence>MSNSTEKKNTSTDIGYLKEYLCKHLGMADPPEDMLKDLTLETVAKYVSENKSKYVKPESEMSISEWLQHQKVKQIKNRPLQILDELSLEGVAYFIKERKCLNIITMAGAGISTSAGVPDFRSPRVGLYDNLQEYDLPNNQAIFDLEYFKKNQKPFYRLVREMWPGNLKNIDSLEFTSGLDPEMIVEAHGTFRFSHCIDCKESYPTEWIEERVFSGILPQCEECGGPVKPDIVFFGEELPKRFQSLLEDDFKRCDLLIILGTSLVVQPFASVMTMVKPETPRLYINLEKASATEEAGLPVFGFGGGFLFDDPHNYRDVFWKGTCDSGCESLAGLIGWENELKKLVKEHDKSLEKQIVLNKKRRSQKSYKKAER</sequence>
<dbReference type="Proteomes" id="UP001217089">
    <property type="component" value="Unassembled WGS sequence"/>
</dbReference>
<reference evidence="10 11" key="1">
    <citation type="submission" date="2022-12" db="EMBL/GenBank/DDBJ databases">
        <title>Chromosome-level genome of Tegillarca granosa.</title>
        <authorList>
            <person name="Kim J."/>
        </authorList>
    </citation>
    <scope>NUCLEOTIDE SEQUENCE [LARGE SCALE GENOMIC DNA]</scope>
    <source>
        <strain evidence="10">Teg-2019</strain>
        <tissue evidence="10">Adductor muscle</tissue>
    </source>
</reference>
<comment type="catalytic activity">
    <reaction evidence="7">
        <text>N(6)-tetradecanoyl-L-lysyl-[protein] + NAD(+) + H2O = 2''-O-tetradecanoyl-ADP-D-ribose + nicotinamide + L-lysyl-[protein]</text>
        <dbReference type="Rhea" id="RHEA:70567"/>
        <dbReference type="Rhea" id="RHEA-COMP:9752"/>
        <dbReference type="Rhea" id="RHEA-COMP:15437"/>
        <dbReference type="ChEBI" id="CHEBI:15377"/>
        <dbReference type="ChEBI" id="CHEBI:17154"/>
        <dbReference type="ChEBI" id="CHEBI:29969"/>
        <dbReference type="ChEBI" id="CHEBI:57540"/>
        <dbReference type="ChEBI" id="CHEBI:141129"/>
        <dbReference type="ChEBI" id="CHEBI:189674"/>
    </reaction>
    <physiologicalReaction direction="left-to-right" evidence="7">
        <dbReference type="Rhea" id="RHEA:70568"/>
    </physiologicalReaction>
</comment>
<dbReference type="PANTHER" id="PTHR11085:SF6">
    <property type="entry name" value="NAD-DEPENDENT PROTEIN DEACETYLASE SIRTUIN-2"/>
    <property type="match status" value="1"/>
</dbReference>
<name>A0ABQ9EUN3_TEGGR</name>
<proteinExistence type="predicted"/>
<evidence type="ECO:0000256" key="4">
    <source>
        <dbReference type="ARBA" id="ARBA00022833"/>
    </source>
</evidence>
<dbReference type="PROSITE" id="PS50305">
    <property type="entry name" value="SIRTUIN"/>
    <property type="match status" value="1"/>
</dbReference>
<comment type="caution">
    <text evidence="10">The sequence shown here is derived from an EMBL/GenBank/DDBJ whole genome shotgun (WGS) entry which is preliminary data.</text>
</comment>
<protein>
    <recommendedName>
        <fullName evidence="9">Deacetylase sirtuin-type domain-containing protein</fullName>
    </recommendedName>
</protein>
<dbReference type="InterPro" id="IPR026590">
    <property type="entry name" value="Ssirtuin_cat_dom"/>
</dbReference>
<comment type="catalytic activity">
    <reaction evidence="6">
        <text>N(6)-hexadecanoyl-L-lysyl-[protein] + NAD(+) + H2O = 2''-O-hexadecanoyl-ADP-D-ribose + nicotinamide + L-lysyl-[protein]</text>
        <dbReference type="Rhea" id="RHEA:70563"/>
        <dbReference type="Rhea" id="RHEA-COMP:9752"/>
        <dbReference type="Rhea" id="RHEA-COMP:14175"/>
        <dbReference type="ChEBI" id="CHEBI:15377"/>
        <dbReference type="ChEBI" id="CHEBI:17154"/>
        <dbReference type="ChEBI" id="CHEBI:29969"/>
        <dbReference type="ChEBI" id="CHEBI:57540"/>
        <dbReference type="ChEBI" id="CHEBI:138936"/>
        <dbReference type="ChEBI" id="CHEBI:189673"/>
    </reaction>
    <physiologicalReaction direction="left-to-right" evidence="6">
        <dbReference type="Rhea" id="RHEA:70564"/>
    </physiologicalReaction>
</comment>
<evidence type="ECO:0000313" key="10">
    <source>
        <dbReference type="EMBL" id="KAJ8308885.1"/>
    </source>
</evidence>
<evidence type="ECO:0000256" key="3">
    <source>
        <dbReference type="ARBA" id="ARBA00022723"/>
    </source>
</evidence>
<keyword evidence="2" id="KW-0808">Transferase</keyword>
<dbReference type="EMBL" id="JARBDR010000657">
    <property type="protein sequence ID" value="KAJ8308885.1"/>
    <property type="molecule type" value="Genomic_DNA"/>
</dbReference>
<evidence type="ECO:0000256" key="5">
    <source>
        <dbReference type="ARBA" id="ARBA00023027"/>
    </source>
</evidence>
<evidence type="ECO:0000256" key="7">
    <source>
        <dbReference type="ARBA" id="ARBA00048905"/>
    </source>
</evidence>
<evidence type="ECO:0000313" key="11">
    <source>
        <dbReference type="Proteomes" id="UP001217089"/>
    </source>
</evidence>
<feature type="binding site" evidence="8">
    <location>
        <position position="220"/>
    </location>
    <ligand>
        <name>Zn(2+)</name>
        <dbReference type="ChEBI" id="CHEBI:29105"/>
    </ligand>
</feature>
<evidence type="ECO:0000259" key="9">
    <source>
        <dbReference type="PROSITE" id="PS50305"/>
    </source>
</evidence>
<dbReference type="Gene3D" id="3.30.1600.10">
    <property type="entry name" value="SIR2/SIRT2 'Small Domain"/>
    <property type="match status" value="2"/>
</dbReference>
<evidence type="ECO:0000256" key="6">
    <source>
        <dbReference type="ARBA" id="ARBA00048378"/>
    </source>
</evidence>
<dbReference type="InterPro" id="IPR029035">
    <property type="entry name" value="DHS-like_NAD/FAD-binding_dom"/>
</dbReference>
<gene>
    <name evidence="10" type="ORF">KUTeg_013759</name>
</gene>
<feature type="binding site" evidence="8">
    <location>
        <position position="196"/>
    </location>
    <ligand>
        <name>Zn(2+)</name>
        <dbReference type="ChEBI" id="CHEBI:29105"/>
    </ligand>
</feature>
<dbReference type="InterPro" id="IPR003000">
    <property type="entry name" value="Sirtuin"/>
</dbReference>
<dbReference type="InterPro" id="IPR050134">
    <property type="entry name" value="NAD-dep_sirtuin_deacylases"/>
</dbReference>
<evidence type="ECO:0000256" key="8">
    <source>
        <dbReference type="PROSITE-ProRule" id="PRU00236"/>
    </source>
</evidence>
<dbReference type="Pfam" id="PF02146">
    <property type="entry name" value="SIR2"/>
    <property type="match status" value="2"/>
</dbReference>
<organism evidence="10 11">
    <name type="scientific">Tegillarca granosa</name>
    <name type="common">Malaysian cockle</name>
    <name type="synonym">Anadara granosa</name>
    <dbReference type="NCBI Taxonomy" id="220873"/>
    <lineage>
        <taxon>Eukaryota</taxon>
        <taxon>Metazoa</taxon>
        <taxon>Spiralia</taxon>
        <taxon>Lophotrochozoa</taxon>
        <taxon>Mollusca</taxon>
        <taxon>Bivalvia</taxon>
        <taxon>Autobranchia</taxon>
        <taxon>Pteriomorphia</taxon>
        <taxon>Arcoida</taxon>
        <taxon>Arcoidea</taxon>
        <taxon>Arcidae</taxon>
        <taxon>Tegillarca</taxon>
    </lineage>
</organism>
<keyword evidence="5" id="KW-0520">NAD</keyword>
<evidence type="ECO:0000256" key="2">
    <source>
        <dbReference type="ARBA" id="ARBA00022679"/>
    </source>
</evidence>
<dbReference type="InterPro" id="IPR026591">
    <property type="entry name" value="Sirtuin_cat_small_dom_sf"/>
</dbReference>
<feature type="domain" description="Deacetylase sirtuin-type" evidence="9">
    <location>
        <begin position="81"/>
        <end position="337"/>
    </location>
</feature>
<comment type="cofactor">
    <cofactor evidence="1">
        <name>Zn(2+)</name>
        <dbReference type="ChEBI" id="CHEBI:29105"/>
    </cofactor>
</comment>
<keyword evidence="4 8" id="KW-0862">Zinc</keyword>
<dbReference type="SUPFAM" id="SSF52467">
    <property type="entry name" value="DHS-like NAD/FAD-binding domain"/>
    <property type="match status" value="1"/>
</dbReference>
<dbReference type="Gene3D" id="3.40.50.1220">
    <property type="entry name" value="TPP-binding domain"/>
    <property type="match status" value="2"/>
</dbReference>
<keyword evidence="11" id="KW-1185">Reference proteome</keyword>
<feature type="binding site" evidence="8">
    <location>
        <position position="223"/>
    </location>
    <ligand>
        <name>Zn(2+)</name>
        <dbReference type="ChEBI" id="CHEBI:29105"/>
    </ligand>
</feature>